<sequence length="137" mass="15309">MEDVYTKPLQLCVHHLLGRTRPTRETFCILLYCSVPASRGENQNFPKATSTFAPAPAGTYIIAYTKQQHSEDGFLINKHSGLVLDIESGQLEADRRICQYHKHMKADYQDNQRLATRTVTSMSSQTLSSCSTSAVSP</sequence>
<evidence type="ECO:0000313" key="1">
    <source>
        <dbReference type="EMBL" id="RUS33230.1"/>
    </source>
</evidence>
<gene>
    <name evidence="1" type="ORF">BC938DRAFT_472489</name>
</gene>
<reference evidence="1 2" key="1">
    <citation type="journal article" date="2018" name="New Phytol.">
        <title>Phylogenomics of Endogonaceae and evolution of mycorrhizas within Mucoromycota.</title>
        <authorList>
            <person name="Chang Y."/>
            <person name="Desiro A."/>
            <person name="Na H."/>
            <person name="Sandor L."/>
            <person name="Lipzen A."/>
            <person name="Clum A."/>
            <person name="Barry K."/>
            <person name="Grigoriev I.V."/>
            <person name="Martin F.M."/>
            <person name="Stajich J.E."/>
            <person name="Smith M.E."/>
            <person name="Bonito G."/>
            <person name="Spatafora J.W."/>
        </authorList>
    </citation>
    <scope>NUCLEOTIDE SEQUENCE [LARGE SCALE GENOMIC DNA]</scope>
    <source>
        <strain evidence="1 2">AD002</strain>
    </source>
</reference>
<comment type="caution">
    <text evidence="1">The sequence shown here is derived from an EMBL/GenBank/DDBJ whole genome shotgun (WGS) entry which is preliminary data.</text>
</comment>
<dbReference type="EMBL" id="RBNJ01001363">
    <property type="protein sequence ID" value="RUS33230.1"/>
    <property type="molecule type" value="Genomic_DNA"/>
</dbReference>
<keyword evidence="2" id="KW-1185">Reference proteome</keyword>
<accession>A0A433QTW4</accession>
<name>A0A433QTW4_9FUNG</name>
<protein>
    <submittedName>
        <fullName evidence="1">Uncharacterized protein</fullName>
    </submittedName>
</protein>
<evidence type="ECO:0000313" key="2">
    <source>
        <dbReference type="Proteomes" id="UP000274822"/>
    </source>
</evidence>
<proteinExistence type="predicted"/>
<dbReference type="AlphaFoldDB" id="A0A433QTW4"/>
<organism evidence="1 2">
    <name type="scientific">Jimgerdemannia flammicorona</name>
    <dbReference type="NCBI Taxonomy" id="994334"/>
    <lineage>
        <taxon>Eukaryota</taxon>
        <taxon>Fungi</taxon>
        <taxon>Fungi incertae sedis</taxon>
        <taxon>Mucoromycota</taxon>
        <taxon>Mucoromycotina</taxon>
        <taxon>Endogonomycetes</taxon>
        <taxon>Endogonales</taxon>
        <taxon>Endogonaceae</taxon>
        <taxon>Jimgerdemannia</taxon>
    </lineage>
</organism>
<dbReference type="Proteomes" id="UP000274822">
    <property type="component" value="Unassembled WGS sequence"/>
</dbReference>